<dbReference type="Proteomes" id="UP000240322">
    <property type="component" value="Unassembled WGS sequence"/>
</dbReference>
<dbReference type="Pfam" id="PF01142">
    <property type="entry name" value="TruD"/>
    <property type="match status" value="2"/>
</dbReference>
<comment type="similarity">
    <text evidence="1">Belongs to the pseudouridine synthase TruD family.</text>
</comment>
<dbReference type="Gene3D" id="1.10.1510.30">
    <property type="match status" value="2"/>
</dbReference>
<dbReference type="InterPro" id="IPR042214">
    <property type="entry name" value="TruD_catalytic"/>
</dbReference>
<reference evidence="4 5" key="1">
    <citation type="submission" date="2017-04" db="EMBL/GenBank/DDBJ databases">
        <title>Novel microbial lineages endemic to geothermal iron-oxide mats fill important gaps in the evolutionary history of Archaea.</title>
        <authorList>
            <person name="Jay Z.J."/>
            <person name="Beam J.P."/>
            <person name="Dlakic M."/>
            <person name="Rusch D.B."/>
            <person name="Kozubal M.A."/>
            <person name="Inskeep W.P."/>
        </authorList>
    </citation>
    <scope>NUCLEOTIDE SEQUENCE [LARGE SCALE GENOMIC DNA]</scope>
    <source>
        <strain evidence="4">OSP_D</strain>
    </source>
</reference>
<evidence type="ECO:0000256" key="1">
    <source>
        <dbReference type="ARBA" id="ARBA00007953"/>
    </source>
</evidence>
<dbReference type="GO" id="GO:0001522">
    <property type="term" value="P:pseudouridine synthesis"/>
    <property type="evidence" value="ECO:0007669"/>
    <property type="project" value="InterPro"/>
</dbReference>
<dbReference type="InterPro" id="IPR001656">
    <property type="entry name" value="PsdUridine_synth_TruD"/>
</dbReference>
<proteinExistence type="inferred from homology"/>
<dbReference type="Gene3D" id="3.30.2350.20">
    <property type="entry name" value="TruD, catalytic domain"/>
    <property type="match status" value="2"/>
</dbReference>
<comment type="caution">
    <text evidence="4">The sequence shown here is derived from an EMBL/GenBank/DDBJ whole genome shotgun (WGS) entry which is preliminary data.</text>
</comment>
<accession>A0A2R6B005</accession>
<dbReference type="GO" id="GO:0009982">
    <property type="term" value="F:pseudouridine synthase activity"/>
    <property type="evidence" value="ECO:0007669"/>
    <property type="project" value="InterPro"/>
</dbReference>
<dbReference type="InterPro" id="IPR011760">
    <property type="entry name" value="PsdUridine_synth_TruD_insert"/>
</dbReference>
<sequence>MTNFVPCNNNKNTFPLTLCEKEECFQVSEIHISGLEASQTNTTNHIGKGRITFGILYKRGISTINAIFTIKRSFRVNTVGYGGLKDAHSISWQFISIEGGATGFNTKNIRFTPLSTRYTHMSTSEVWGNSFTIHLKNVDEPLTLAEKFVSLYRKPLPAYYGPQRFGTLENDTHLVGLYLLKKDYPSAVKKILEGRNGWYEALLQKSLNNSKNDEQALLSLPPAILRLFINAYQAHVFNRALEKFFGLTPFLRETKIIVAPKDLNGLPVKSKTRLINGGITEKIDPSRLYFIGSLPGTNLEKATDEFGKIEAEVLSEDGLTPNDFRDTLLGDFKGSLRQLYFWVIKPQYLINKTDVWLYFRLHRGMYATVVLSFLAGANPPRKFLTPKPL</sequence>
<feature type="domain" description="TRUD" evidence="3">
    <location>
        <begin position="155"/>
        <end position="342"/>
    </location>
</feature>
<organism evidence="4 5">
    <name type="scientific">Candidatus Marsarchaeota G2 archaeon OSP_D</name>
    <dbReference type="NCBI Taxonomy" id="1978157"/>
    <lineage>
        <taxon>Archaea</taxon>
        <taxon>Candidatus Marsarchaeota</taxon>
        <taxon>Candidatus Marsarchaeota group 2</taxon>
    </lineage>
</organism>
<dbReference type="PANTHER" id="PTHR13326:SF21">
    <property type="entry name" value="PSEUDOURIDYLATE SYNTHASE PUS7L"/>
    <property type="match status" value="1"/>
</dbReference>
<name>A0A2R6B005_9ARCH</name>
<dbReference type="EMBL" id="NEXE01000013">
    <property type="protein sequence ID" value="PSN91982.1"/>
    <property type="molecule type" value="Genomic_DNA"/>
</dbReference>
<dbReference type="PIRSF" id="PIRSF037016">
    <property type="entry name" value="Pseudouridin_synth_euk_prd"/>
    <property type="match status" value="1"/>
</dbReference>
<dbReference type="GO" id="GO:0003723">
    <property type="term" value="F:RNA binding"/>
    <property type="evidence" value="ECO:0007669"/>
    <property type="project" value="InterPro"/>
</dbReference>
<dbReference type="PROSITE" id="PS50984">
    <property type="entry name" value="TRUD"/>
    <property type="match status" value="1"/>
</dbReference>
<gene>
    <name evidence="4" type="ORF">B9Q03_02645</name>
</gene>
<dbReference type="PANTHER" id="PTHR13326">
    <property type="entry name" value="TRNA PSEUDOURIDINE SYNTHASE D"/>
    <property type="match status" value="1"/>
</dbReference>
<evidence type="ECO:0000259" key="3">
    <source>
        <dbReference type="PROSITE" id="PS50984"/>
    </source>
</evidence>
<evidence type="ECO:0000313" key="4">
    <source>
        <dbReference type="EMBL" id="PSN91982.1"/>
    </source>
</evidence>
<keyword evidence="2" id="KW-0413">Isomerase</keyword>
<dbReference type="SUPFAM" id="SSF55120">
    <property type="entry name" value="Pseudouridine synthase"/>
    <property type="match status" value="1"/>
</dbReference>
<dbReference type="InterPro" id="IPR020103">
    <property type="entry name" value="PsdUridine_synth_cat_dom_sf"/>
</dbReference>
<dbReference type="Gene3D" id="3.30.70.3160">
    <property type="match status" value="1"/>
</dbReference>
<evidence type="ECO:0000256" key="2">
    <source>
        <dbReference type="ARBA" id="ARBA00023235"/>
    </source>
</evidence>
<dbReference type="AlphaFoldDB" id="A0A2R6B005"/>
<evidence type="ECO:0000313" key="5">
    <source>
        <dbReference type="Proteomes" id="UP000240322"/>
    </source>
</evidence>
<protein>
    <recommendedName>
        <fullName evidence="3">TRUD domain-containing protein</fullName>
    </recommendedName>
</protein>